<name>A0A8T2RNY8_CERRI</name>
<proteinExistence type="inferred from homology"/>
<evidence type="ECO:0000256" key="1">
    <source>
        <dbReference type="ARBA" id="ARBA00001931"/>
    </source>
</evidence>
<comment type="caution">
    <text evidence="6">The sequence shown here is derived from an EMBL/GenBank/DDBJ whole genome shotgun (WGS) entry which is preliminary data.</text>
</comment>
<evidence type="ECO:0000256" key="2">
    <source>
        <dbReference type="ARBA" id="ARBA00008156"/>
    </source>
</evidence>
<protein>
    <recommendedName>
        <fullName evidence="5">Pyrrolo-quinoline quinone repeat domain-containing protein</fullName>
    </recommendedName>
</protein>
<dbReference type="GO" id="GO:0016491">
    <property type="term" value="F:oxidoreductase activity"/>
    <property type="evidence" value="ECO:0007669"/>
    <property type="project" value="UniProtKB-KW"/>
</dbReference>
<dbReference type="EMBL" id="CM035430">
    <property type="protein sequence ID" value="KAH7298199.1"/>
    <property type="molecule type" value="Genomic_DNA"/>
</dbReference>
<dbReference type="SUPFAM" id="SSF50998">
    <property type="entry name" value="Quinoprotein alcohol dehydrogenase-like"/>
    <property type="match status" value="1"/>
</dbReference>
<feature type="chain" id="PRO_5035906179" description="Pyrrolo-quinoline quinone repeat domain-containing protein" evidence="4">
    <location>
        <begin position="19"/>
        <end position="515"/>
    </location>
</feature>
<feature type="domain" description="Pyrrolo-quinoline quinone repeat" evidence="5">
    <location>
        <begin position="279"/>
        <end position="475"/>
    </location>
</feature>
<dbReference type="InterPro" id="IPR002372">
    <property type="entry name" value="PQQ_rpt_dom"/>
</dbReference>
<gene>
    <name evidence="6" type="ORF">KP509_25G031900</name>
</gene>
<feature type="domain" description="Pyrrolo-quinoline quinone repeat" evidence="5">
    <location>
        <begin position="61"/>
        <end position="246"/>
    </location>
</feature>
<comment type="cofactor">
    <cofactor evidence="1">
        <name>pyrroloquinoline quinone</name>
        <dbReference type="ChEBI" id="CHEBI:58442"/>
    </cofactor>
</comment>
<keyword evidence="7" id="KW-1185">Reference proteome</keyword>
<dbReference type="AlphaFoldDB" id="A0A8T2RNY8"/>
<dbReference type="Pfam" id="PF13360">
    <property type="entry name" value="PQQ_2"/>
    <property type="match status" value="2"/>
</dbReference>
<dbReference type="InterPro" id="IPR011047">
    <property type="entry name" value="Quinoprotein_ADH-like_sf"/>
</dbReference>
<dbReference type="OMA" id="SIDEHCI"/>
<evidence type="ECO:0000313" key="7">
    <source>
        <dbReference type="Proteomes" id="UP000825935"/>
    </source>
</evidence>
<evidence type="ECO:0000256" key="4">
    <source>
        <dbReference type="SAM" id="SignalP"/>
    </source>
</evidence>
<evidence type="ECO:0000259" key="5">
    <source>
        <dbReference type="Pfam" id="PF13360"/>
    </source>
</evidence>
<dbReference type="PANTHER" id="PTHR32303:SF10">
    <property type="entry name" value="OUTER MEMBRANE PROTEIN ASSEMBLY FACTOR BAMB"/>
    <property type="match status" value="1"/>
</dbReference>
<accession>A0A8T2RNY8</accession>
<dbReference type="Gene3D" id="2.140.10.10">
    <property type="entry name" value="Quinoprotein alcohol dehydrogenase-like superfamily"/>
    <property type="match status" value="1"/>
</dbReference>
<dbReference type="Proteomes" id="UP000825935">
    <property type="component" value="Chromosome 25"/>
</dbReference>
<feature type="signal peptide" evidence="4">
    <location>
        <begin position="1"/>
        <end position="18"/>
    </location>
</feature>
<evidence type="ECO:0000313" key="6">
    <source>
        <dbReference type="EMBL" id="KAH7298199.1"/>
    </source>
</evidence>
<reference evidence="6" key="1">
    <citation type="submission" date="2021-08" db="EMBL/GenBank/DDBJ databases">
        <title>WGS assembly of Ceratopteris richardii.</title>
        <authorList>
            <person name="Marchant D.B."/>
            <person name="Chen G."/>
            <person name="Jenkins J."/>
            <person name="Shu S."/>
            <person name="Leebens-Mack J."/>
            <person name="Grimwood J."/>
            <person name="Schmutz J."/>
            <person name="Soltis P."/>
            <person name="Soltis D."/>
            <person name="Chen Z.-H."/>
        </authorList>
    </citation>
    <scope>NUCLEOTIDE SEQUENCE</scope>
    <source>
        <strain evidence="6">Whitten #5841</strain>
        <tissue evidence="6">Leaf</tissue>
    </source>
</reference>
<organism evidence="6 7">
    <name type="scientific">Ceratopteris richardii</name>
    <name type="common">Triangle waterfern</name>
    <dbReference type="NCBI Taxonomy" id="49495"/>
    <lineage>
        <taxon>Eukaryota</taxon>
        <taxon>Viridiplantae</taxon>
        <taxon>Streptophyta</taxon>
        <taxon>Embryophyta</taxon>
        <taxon>Tracheophyta</taxon>
        <taxon>Polypodiopsida</taxon>
        <taxon>Polypodiidae</taxon>
        <taxon>Polypodiales</taxon>
        <taxon>Pteridineae</taxon>
        <taxon>Pteridaceae</taxon>
        <taxon>Parkerioideae</taxon>
        <taxon>Ceratopteris</taxon>
    </lineage>
</organism>
<dbReference type="SMART" id="SM00564">
    <property type="entry name" value="PQQ"/>
    <property type="match status" value="7"/>
</dbReference>
<keyword evidence="4" id="KW-0732">Signal</keyword>
<keyword evidence="3" id="KW-0560">Oxidoreductase</keyword>
<sequence length="515" mass="55267">MAITVTLILLLLSASVCADAMHRHGREKDSSFDWENHGNGLQNHRRAKRSLIHVTNVAQLQRKWTFATGFDVSATPAVAEGTVYFPGWNGVLYALDERTGELRWKLNMSSPLNGNFSSGSRATPVVWKERLLVGVLGPARIIAINRHTGSLIWISPLLDSTPYSMITMSGTAYDGFFYVGTSSAEEVYTCCAFQGSMVKINIDDGSVVWRTSMLPPNSGYYGAAVWGSSPSIDPDRRLVFIGTGNNYRVPKSVEVCEKERLKNSELSSDTCHDPENHEDSIVALSIDDGSIIWSRNLQAYDAWTAVCQFSPATATNCPSVLGPDYDFGEAPMLLYNGDACNVLAGQKSGFMWALDCDTGSIIWATAAGPGGTFGGASWGSCSDNERVYTAIINNDAKNFTLAPGREVRTSGGWVAMNATTGHVIWTVGEPSGASPYGPVSVSNGVIFGTSYTPSGDIYAFDALSGAILWHAVAGPGVFGGVSISESCIFVGNGYHSFNPVKYNGTAVHAFCLPDD</sequence>
<dbReference type="PANTHER" id="PTHR32303">
    <property type="entry name" value="QUINOPROTEIN ALCOHOL DEHYDROGENASE (CYTOCHROME C)"/>
    <property type="match status" value="1"/>
</dbReference>
<evidence type="ECO:0000256" key="3">
    <source>
        <dbReference type="ARBA" id="ARBA00023002"/>
    </source>
</evidence>
<comment type="similarity">
    <text evidence="2">Belongs to the bacterial PQQ dehydrogenase family.</text>
</comment>
<dbReference type="InterPro" id="IPR018391">
    <property type="entry name" value="PQQ_b-propeller_rpt"/>
</dbReference>
<dbReference type="OrthoDB" id="416253at2759"/>